<keyword evidence="3 6" id="KW-0812">Transmembrane</keyword>
<dbReference type="HOGENOM" id="CLU_045498_6_1_11"/>
<feature type="transmembrane region" description="Helical" evidence="6">
    <location>
        <begin position="242"/>
        <end position="260"/>
    </location>
</feature>
<organism evidence="7 8">
    <name type="scientific">Rhodococcus pyridinivorans SB3094</name>
    <dbReference type="NCBI Taxonomy" id="1435356"/>
    <lineage>
        <taxon>Bacteria</taxon>
        <taxon>Bacillati</taxon>
        <taxon>Actinomycetota</taxon>
        <taxon>Actinomycetes</taxon>
        <taxon>Mycobacteriales</taxon>
        <taxon>Nocardiaceae</taxon>
        <taxon>Rhodococcus</taxon>
    </lineage>
</organism>
<feature type="transmembrane region" description="Helical" evidence="6">
    <location>
        <begin position="76"/>
        <end position="96"/>
    </location>
</feature>
<feature type="transmembrane region" description="Helical" evidence="6">
    <location>
        <begin position="7"/>
        <end position="37"/>
    </location>
</feature>
<feature type="transmembrane region" description="Helical" evidence="6">
    <location>
        <begin position="43"/>
        <end position="64"/>
    </location>
</feature>
<accession>V9XMY8</accession>
<evidence type="ECO:0000256" key="4">
    <source>
        <dbReference type="ARBA" id="ARBA00022989"/>
    </source>
</evidence>
<comment type="similarity">
    <text evidence="2 6">Belongs to the 4-toluene sulfonate uptake permease (TSUP) (TC 2.A.102) family.</text>
</comment>
<dbReference type="RefSeq" id="WP_024103597.1">
    <property type="nucleotide sequence ID" value="NC_023150.1"/>
</dbReference>
<evidence type="ECO:0000313" key="8">
    <source>
        <dbReference type="Proteomes" id="UP000018781"/>
    </source>
</evidence>
<reference evidence="7 8" key="1">
    <citation type="journal article" date="2014" name="Genome Announc.">
        <title>Complete Genome of Rhodococcus pyridinivorans SB3094, a Methyl-Ethyl-Ketone-Degrading Bacterium Used for Bioaugmentation.</title>
        <authorList>
            <person name="Dueholm M.S."/>
            <person name="Albertsen M."/>
            <person name="D'Imperio S."/>
            <person name="Tale V.P."/>
            <person name="Lewis D."/>
            <person name="Nielsen P.H."/>
            <person name="Nielsen J.L."/>
        </authorList>
    </citation>
    <scope>NUCLEOTIDE SEQUENCE [LARGE SCALE GENOMIC DNA]</scope>
    <source>
        <strain evidence="7 8">SB3094</strain>
    </source>
</reference>
<sequence>MTPVLTLLAFGLLTGITTALFGFGGGFVVVPVIYMIAGDRADAMHVAVATSTAVMIVNAAIATVAARTVVRVHRRYLWPLIGFVAAGALVGAPAAVHATESFIHVVFIVYLVVTITDSIVRAGFLAVPDGAPRPLGGRVAVTGGIGIGIGVIASFLGVGGSVMTVPLLRRRGLPMAAATALANPLTVPVAVIGTLVYALVGDRVASGSIGYVDMLAAGVLLSTSLPTIVVTRRLVRHVPDRIHAYAYVTLLSMSLIAMLLV</sequence>
<dbReference type="eggNOG" id="COG0730">
    <property type="taxonomic scope" value="Bacteria"/>
</dbReference>
<dbReference type="Proteomes" id="UP000018781">
    <property type="component" value="Chromosome"/>
</dbReference>
<dbReference type="InterPro" id="IPR002781">
    <property type="entry name" value="TM_pro_TauE-like"/>
</dbReference>
<evidence type="ECO:0000256" key="3">
    <source>
        <dbReference type="ARBA" id="ARBA00022692"/>
    </source>
</evidence>
<feature type="transmembrane region" description="Helical" evidence="6">
    <location>
        <begin position="139"/>
        <end position="163"/>
    </location>
</feature>
<dbReference type="AlphaFoldDB" id="V9XMY8"/>
<dbReference type="PANTHER" id="PTHR43701:SF2">
    <property type="entry name" value="MEMBRANE TRANSPORTER PROTEIN YJNA-RELATED"/>
    <property type="match status" value="1"/>
</dbReference>
<keyword evidence="4 6" id="KW-1133">Transmembrane helix</keyword>
<dbReference type="Pfam" id="PF01925">
    <property type="entry name" value="TauE"/>
    <property type="match status" value="1"/>
</dbReference>
<evidence type="ECO:0000256" key="5">
    <source>
        <dbReference type="ARBA" id="ARBA00023136"/>
    </source>
</evidence>
<dbReference type="PATRIC" id="fig|1435356.3.peg.4815"/>
<feature type="transmembrane region" description="Helical" evidence="6">
    <location>
        <begin position="102"/>
        <end position="127"/>
    </location>
</feature>
<keyword evidence="5 6" id="KW-0472">Membrane</keyword>
<feature type="transmembrane region" description="Helical" evidence="6">
    <location>
        <begin position="175"/>
        <end position="199"/>
    </location>
</feature>
<gene>
    <name evidence="7" type="ORF">Y013_23905</name>
</gene>
<dbReference type="PANTHER" id="PTHR43701">
    <property type="entry name" value="MEMBRANE TRANSPORTER PROTEIN MJ0441-RELATED"/>
    <property type="match status" value="1"/>
</dbReference>
<dbReference type="InterPro" id="IPR051598">
    <property type="entry name" value="TSUP/Inactive_protease-like"/>
</dbReference>
<feature type="transmembrane region" description="Helical" evidence="6">
    <location>
        <begin position="211"/>
        <end position="230"/>
    </location>
</feature>
<evidence type="ECO:0000313" key="7">
    <source>
        <dbReference type="EMBL" id="AHD23414.1"/>
    </source>
</evidence>
<dbReference type="KEGG" id="rpy:Y013_23905"/>
<evidence type="ECO:0000256" key="1">
    <source>
        <dbReference type="ARBA" id="ARBA00004141"/>
    </source>
</evidence>
<comment type="subcellular location">
    <subcellularLocation>
        <location evidence="6">Cell membrane</location>
        <topology evidence="6">Multi-pass membrane protein</topology>
    </subcellularLocation>
    <subcellularLocation>
        <location evidence="1">Membrane</location>
        <topology evidence="1">Multi-pass membrane protein</topology>
    </subcellularLocation>
</comment>
<evidence type="ECO:0000256" key="2">
    <source>
        <dbReference type="ARBA" id="ARBA00009142"/>
    </source>
</evidence>
<name>V9XMY8_9NOCA</name>
<proteinExistence type="inferred from homology"/>
<dbReference type="GO" id="GO:0005886">
    <property type="term" value="C:plasma membrane"/>
    <property type="evidence" value="ECO:0007669"/>
    <property type="project" value="UniProtKB-SubCell"/>
</dbReference>
<evidence type="ECO:0000256" key="6">
    <source>
        <dbReference type="RuleBase" id="RU363041"/>
    </source>
</evidence>
<protein>
    <recommendedName>
        <fullName evidence="6">Probable membrane transporter protein</fullName>
    </recommendedName>
</protein>
<keyword evidence="6" id="KW-1003">Cell membrane</keyword>
<dbReference type="GeneID" id="29941022"/>
<dbReference type="EMBL" id="CP006996">
    <property type="protein sequence ID" value="AHD23414.1"/>
    <property type="molecule type" value="Genomic_DNA"/>
</dbReference>